<dbReference type="EMBL" id="PNEN01000563">
    <property type="protein sequence ID" value="PPJ54434.1"/>
    <property type="molecule type" value="Genomic_DNA"/>
</dbReference>
<evidence type="ECO:0000313" key="3">
    <source>
        <dbReference type="Proteomes" id="UP000237631"/>
    </source>
</evidence>
<protein>
    <submittedName>
        <fullName evidence="2">Uncharacterized protein</fullName>
    </submittedName>
</protein>
<organism evidence="2 3">
    <name type="scientific">Cercospora berteroae</name>
    <dbReference type="NCBI Taxonomy" id="357750"/>
    <lineage>
        <taxon>Eukaryota</taxon>
        <taxon>Fungi</taxon>
        <taxon>Dikarya</taxon>
        <taxon>Ascomycota</taxon>
        <taxon>Pezizomycotina</taxon>
        <taxon>Dothideomycetes</taxon>
        <taxon>Dothideomycetidae</taxon>
        <taxon>Mycosphaerellales</taxon>
        <taxon>Mycosphaerellaceae</taxon>
        <taxon>Cercospora</taxon>
    </lineage>
</organism>
<feature type="region of interest" description="Disordered" evidence="1">
    <location>
        <begin position="137"/>
        <end position="165"/>
    </location>
</feature>
<evidence type="ECO:0000313" key="2">
    <source>
        <dbReference type="EMBL" id="PPJ54434.1"/>
    </source>
</evidence>
<dbReference type="Proteomes" id="UP000237631">
    <property type="component" value="Unassembled WGS sequence"/>
</dbReference>
<dbReference type="OrthoDB" id="5413827at2759"/>
<dbReference type="AlphaFoldDB" id="A0A2S6C3W8"/>
<proteinExistence type="predicted"/>
<accession>A0A2S6C3W8</accession>
<evidence type="ECO:0000256" key="1">
    <source>
        <dbReference type="SAM" id="MobiDB-lite"/>
    </source>
</evidence>
<comment type="caution">
    <text evidence="2">The sequence shown here is derived from an EMBL/GenBank/DDBJ whole genome shotgun (WGS) entry which is preliminary data.</text>
</comment>
<name>A0A2S6C3W8_9PEZI</name>
<reference evidence="3" key="1">
    <citation type="journal article" date="2017" name="bioRxiv">
        <title>Conservation of a gene cluster reveals novel cercosporin biosynthetic mechanisms and extends production to the genus Colletotrichum.</title>
        <authorList>
            <person name="de Jonge R."/>
            <person name="Ebert M.K."/>
            <person name="Huitt-Roehl C.R."/>
            <person name="Pal P."/>
            <person name="Suttle J.C."/>
            <person name="Spanner R.E."/>
            <person name="Neubauer J.D."/>
            <person name="Jurick W.M.II."/>
            <person name="Stott K.A."/>
            <person name="Secor G.A."/>
            <person name="Thomma B.P.H.J."/>
            <person name="Van de Peer Y."/>
            <person name="Townsend C.A."/>
            <person name="Bolton M.D."/>
        </authorList>
    </citation>
    <scope>NUCLEOTIDE SEQUENCE [LARGE SCALE GENOMIC DNA]</scope>
    <source>
        <strain evidence="3">CBS538.71</strain>
    </source>
</reference>
<keyword evidence="3" id="KW-1185">Reference proteome</keyword>
<sequence length="274" mass="30723">MLQFTVHGLSATQRIFSTGAIDHKWYRNHGTSSGEDDLGDLGPRNDQEISDRTTYALRPIHIRFASREIKDVFLALHYMGLGLAQFHIVKPNTSSSNETQTAEESPKIIERLTSEYAIVPLIPFTIPSMISSPTLITENPWSSSPPPPEFEDLPTSTSQPPQAEEEDIYSRTNTIPNQLLLATNARTHLQTQLSLGETTITLREKRRVIILEFEFVEHHSTITSELVGEEHAASRKLTTSRAILKDFRQATLSGASHDMLHSVVGAMRNWRAIP</sequence>
<gene>
    <name evidence="2" type="ORF">CBER1_06946</name>
</gene>